<evidence type="ECO:0000313" key="1">
    <source>
        <dbReference type="EMBL" id="KMQ90884.1"/>
    </source>
</evidence>
<dbReference type="Proteomes" id="UP000036403">
    <property type="component" value="Unassembled WGS sequence"/>
</dbReference>
<dbReference type="Gene3D" id="2.40.70.10">
    <property type="entry name" value="Acid Proteases"/>
    <property type="match status" value="1"/>
</dbReference>
<organism evidence="1 2">
    <name type="scientific">Lasius niger</name>
    <name type="common">Black garden ant</name>
    <dbReference type="NCBI Taxonomy" id="67767"/>
    <lineage>
        <taxon>Eukaryota</taxon>
        <taxon>Metazoa</taxon>
        <taxon>Ecdysozoa</taxon>
        <taxon>Arthropoda</taxon>
        <taxon>Hexapoda</taxon>
        <taxon>Insecta</taxon>
        <taxon>Pterygota</taxon>
        <taxon>Neoptera</taxon>
        <taxon>Endopterygota</taxon>
        <taxon>Hymenoptera</taxon>
        <taxon>Apocrita</taxon>
        <taxon>Aculeata</taxon>
        <taxon>Formicoidea</taxon>
        <taxon>Formicidae</taxon>
        <taxon>Formicinae</taxon>
        <taxon>Lasius</taxon>
        <taxon>Lasius</taxon>
    </lineage>
</organism>
<sequence>MKEIHDVSLRADQGADAQRDFLARYPDVAKIAEDFETAHLKVLQDATAVFETENAVRAQFNDSTTASTPVAADALSASGPDSTASQSKSKPVIALLNVAQQDSTVLLSTARAEALDAYGHPLPVRILLDSASQSNFITEDCMRREGFGRSRDDAVVLAINDTKAASTRGRTSLVIQVQGRGDVRIPIKATILPRISALLPGNRIDRTTWKHVEGLQLADPKYNRPGPIDILIGATVFTSLLRDDRRINERGEPDAFNTVFEWVLLGSVSSSAAQPVRSFLTLDSIDSAITRFWQLEEIPPVQVLSEEDRKCEKSFARTTRCEISGPKLQSDVMAVLLRFRIGTVALTADVRQMFRQIWIDPSQRDFQRIVWRFSDKESISDYTGLQIKGALLEFTPGCREFYRQKLNKVP</sequence>
<accession>A0A0J7KKW6</accession>
<dbReference type="AlphaFoldDB" id="A0A0J7KKW6"/>
<gene>
    <name evidence="1" type="ORF">RF55_9310</name>
</gene>
<reference evidence="1 2" key="1">
    <citation type="submission" date="2015-04" db="EMBL/GenBank/DDBJ databases">
        <title>Lasius niger genome sequencing.</title>
        <authorList>
            <person name="Konorov E.A."/>
            <person name="Nikitin M.A."/>
            <person name="Kirill M.V."/>
            <person name="Chang P."/>
        </authorList>
    </citation>
    <scope>NUCLEOTIDE SEQUENCE [LARGE SCALE GENOMIC DNA]</scope>
    <source>
        <tissue evidence="1">Whole</tissue>
    </source>
</reference>
<dbReference type="STRING" id="67767.A0A0J7KKW6"/>
<dbReference type="EMBL" id="LBMM01006142">
    <property type="protein sequence ID" value="KMQ90884.1"/>
    <property type="molecule type" value="Genomic_DNA"/>
</dbReference>
<dbReference type="PaxDb" id="67767-A0A0J7KKW6"/>
<proteinExistence type="predicted"/>
<dbReference type="InterPro" id="IPR021109">
    <property type="entry name" value="Peptidase_aspartic_dom_sf"/>
</dbReference>
<dbReference type="PANTHER" id="PTHR47331">
    <property type="entry name" value="PHD-TYPE DOMAIN-CONTAINING PROTEIN"/>
    <property type="match status" value="1"/>
</dbReference>
<evidence type="ECO:0000313" key="2">
    <source>
        <dbReference type="Proteomes" id="UP000036403"/>
    </source>
</evidence>
<dbReference type="OrthoDB" id="5920040at2759"/>
<keyword evidence="2" id="KW-1185">Reference proteome</keyword>
<protein>
    <submittedName>
        <fullName evidence="1">Uncharacterized protein</fullName>
    </submittedName>
</protein>
<comment type="caution">
    <text evidence="1">The sequence shown here is derived from an EMBL/GenBank/DDBJ whole genome shotgun (WGS) entry which is preliminary data.</text>
</comment>
<name>A0A0J7KKW6_LASNI</name>